<gene>
    <name evidence="1" type="ORF">LMG29542_08052</name>
</gene>
<protein>
    <submittedName>
        <fullName evidence="1">Uncharacterized protein</fullName>
    </submittedName>
</protein>
<evidence type="ECO:0000313" key="1">
    <source>
        <dbReference type="EMBL" id="CAB3774674.1"/>
    </source>
</evidence>
<reference evidence="1 2" key="1">
    <citation type="submission" date="2020-04" db="EMBL/GenBank/DDBJ databases">
        <authorList>
            <person name="De Canck E."/>
        </authorList>
    </citation>
    <scope>NUCLEOTIDE SEQUENCE [LARGE SCALE GENOMIC DNA]</scope>
    <source>
        <strain evidence="1 2">LMG 29542</strain>
    </source>
</reference>
<dbReference type="AlphaFoldDB" id="A0A6J5F841"/>
<dbReference type="EMBL" id="CADIKH010000150">
    <property type="protein sequence ID" value="CAB3774674.1"/>
    <property type="molecule type" value="Genomic_DNA"/>
</dbReference>
<sequence>MAGMLKQIADTALRPARQCVQMFRDVPAQLLGALWQHHAEFREQASQPVIGRGPLFHETLSCPMQAKRCLLMFVLQRHETHARTRHRFADRSGIGRVVLAALAGHAIRRNKVGRHELDGMTVLLEHASPVMCAGARFHADEARWQLRDQCHQLIARNTRLDQHRLTHLVHAMNGEYILGKIDSDSDNRHGLPLSLVLMNVRNLIMARRCLTRGFRRSLGTGKSLSFSR</sequence>
<organism evidence="1 2">
    <name type="scientific">Paraburkholderia humisilvae</name>
    <dbReference type="NCBI Taxonomy" id="627669"/>
    <lineage>
        <taxon>Bacteria</taxon>
        <taxon>Pseudomonadati</taxon>
        <taxon>Pseudomonadota</taxon>
        <taxon>Betaproteobacteria</taxon>
        <taxon>Burkholderiales</taxon>
        <taxon>Burkholderiaceae</taxon>
        <taxon>Paraburkholderia</taxon>
    </lineage>
</organism>
<dbReference type="Proteomes" id="UP000494363">
    <property type="component" value="Unassembled WGS sequence"/>
</dbReference>
<proteinExistence type="predicted"/>
<accession>A0A6J5F841</accession>
<evidence type="ECO:0000313" key="2">
    <source>
        <dbReference type="Proteomes" id="UP000494363"/>
    </source>
</evidence>
<keyword evidence="2" id="KW-1185">Reference proteome</keyword>
<name>A0A6J5F841_9BURK</name>